<gene>
    <name evidence="1" type="ORF">SeMB42_g01132</name>
</gene>
<evidence type="ECO:0000313" key="1">
    <source>
        <dbReference type="EMBL" id="TPX52821.1"/>
    </source>
</evidence>
<sequence>MLVVPVHIEAISIHRVFKDGHWLSGVMFRMGSGMGLEWGLLNPVQSSPGTSMGRAYTVVHGQTMSGQHSTAQHSIPYHTMPCHAMP</sequence>
<accession>A0A507DN32</accession>
<name>A0A507DN32_9FUNG</name>
<reference evidence="1 2" key="1">
    <citation type="journal article" date="2019" name="Sci. Rep.">
        <title>Comparative genomics of chytrid fungi reveal insights into the obligate biotrophic and pathogenic lifestyle of Synchytrium endobioticum.</title>
        <authorList>
            <person name="van de Vossenberg B.T.L.H."/>
            <person name="Warris S."/>
            <person name="Nguyen H.D.T."/>
            <person name="van Gent-Pelzer M.P.E."/>
            <person name="Joly D.L."/>
            <person name="van de Geest H.C."/>
            <person name="Bonants P.J.M."/>
            <person name="Smith D.S."/>
            <person name="Levesque C.A."/>
            <person name="van der Lee T.A.J."/>
        </authorList>
    </citation>
    <scope>NUCLEOTIDE SEQUENCE [LARGE SCALE GENOMIC DNA]</scope>
    <source>
        <strain evidence="1 2">MB42</strain>
    </source>
</reference>
<dbReference type="Proteomes" id="UP000317494">
    <property type="component" value="Unassembled WGS sequence"/>
</dbReference>
<protein>
    <submittedName>
        <fullName evidence="1">Uncharacterized protein</fullName>
    </submittedName>
</protein>
<evidence type="ECO:0000313" key="2">
    <source>
        <dbReference type="Proteomes" id="UP000317494"/>
    </source>
</evidence>
<organism evidence="1 2">
    <name type="scientific">Synchytrium endobioticum</name>
    <dbReference type="NCBI Taxonomy" id="286115"/>
    <lineage>
        <taxon>Eukaryota</taxon>
        <taxon>Fungi</taxon>
        <taxon>Fungi incertae sedis</taxon>
        <taxon>Chytridiomycota</taxon>
        <taxon>Chytridiomycota incertae sedis</taxon>
        <taxon>Chytridiomycetes</taxon>
        <taxon>Synchytriales</taxon>
        <taxon>Synchytriaceae</taxon>
        <taxon>Synchytrium</taxon>
    </lineage>
</organism>
<keyword evidence="2" id="KW-1185">Reference proteome</keyword>
<comment type="caution">
    <text evidence="1">The sequence shown here is derived from an EMBL/GenBank/DDBJ whole genome shotgun (WGS) entry which is preliminary data.</text>
</comment>
<dbReference type="EMBL" id="QEAN01000027">
    <property type="protein sequence ID" value="TPX52821.1"/>
    <property type="molecule type" value="Genomic_DNA"/>
</dbReference>
<dbReference type="AlphaFoldDB" id="A0A507DN32"/>
<dbReference type="VEuPathDB" id="FungiDB:SeMB42_g01132"/>
<proteinExistence type="predicted"/>